<proteinExistence type="inferred from homology"/>
<keyword evidence="7 9" id="KW-0030">Aminoacyl-tRNA synthetase</keyword>
<accession>A0A0F3NDR1</accession>
<dbReference type="SUPFAM" id="SSF52374">
    <property type="entry name" value="Nucleotidylyl transferase"/>
    <property type="match status" value="1"/>
</dbReference>
<feature type="short sequence motif" description="'HIGH' region" evidence="9">
    <location>
        <begin position="34"/>
        <end position="44"/>
    </location>
</feature>
<dbReference type="PROSITE" id="PS00178">
    <property type="entry name" value="AA_TRNA_LIGASE_I"/>
    <property type="match status" value="1"/>
</dbReference>
<dbReference type="InterPro" id="IPR001412">
    <property type="entry name" value="aa-tRNA-synth_I_CS"/>
</dbReference>
<dbReference type="EMBL" id="LANU01000001">
    <property type="protein sequence ID" value="KJV65896.1"/>
    <property type="molecule type" value="Genomic_DNA"/>
</dbReference>
<dbReference type="Gene3D" id="1.10.730.10">
    <property type="entry name" value="Isoleucyl-tRNA Synthetase, Domain 1"/>
    <property type="match status" value="1"/>
</dbReference>
<evidence type="ECO:0000313" key="15">
    <source>
        <dbReference type="EMBL" id="KJV65896.1"/>
    </source>
</evidence>
<dbReference type="InterPro" id="IPR013155">
    <property type="entry name" value="M/V/L/I-tRNA-synth_anticd-bd"/>
</dbReference>
<dbReference type="NCBIfam" id="TIGR00396">
    <property type="entry name" value="leuS_bact"/>
    <property type="match status" value="1"/>
</dbReference>
<dbReference type="Gene3D" id="3.40.50.620">
    <property type="entry name" value="HUPs"/>
    <property type="match status" value="2"/>
</dbReference>
<sequence length="829" mass="95471">MHYDFKKVEQDVQRKWNFCTNVKEAQCYVLEMFPYPSGSIHMGHLRNYTIGDVIARYKRACGVNVFHPIGWDAFGLPAENAALSYNIDPHTWTENNINNMRRQLKSIGLSYNWDKELATCDANYYKHEQAFFLDFFKCDLVYRKESLVNWDPVDQTVLANEQVIDGRGWRSGAIVEKRKLFQWFLRITDFAEELLDDLKTLDQWPEKVKLMQERWIGKSQGVVIDFEVLNINKTLQIFTTCPHTLFGASFIAVSFDHPILQYVNDSKIVQLINDFDRKNVVRDVSSPIEKFGINSGLVVKHPLLNINLPVYAVNFVLMDYATGAIFGCPAHDQRDFEFAKKYSLPIKQVIFPEVDVNLEKEAYVGSGIMKNSEFLDNMTVDTAKEAIVDKLILLGIGRKVTYYRMHDWGVSRQRYWGCPIPIIYCERCGTVPVNKKDLPVTLPKDVDFTKSGNPLDNHPTWKYVKCPSCGMDAERETDTFDTFFESSWYFAAFCGIDNGIDRDTCNMLLPVNYYVGGIEHAVLHLLYSRFFCRALTKCGYFNIKEPFFHLITQGMVCYSTYSDEQGNYLFPEEAKKMMKKGQHVTVGRAEKMSKSKKNVVNLEYIIDKYGADTARLFILSDTPPERDIEWLDDGIEGASRYLSKLWKMIISYDQLNLDFSEKSIPEDAFEYRRCIHKILNDITGDLNFYRLNCAVAKFRELSNVIGEMIKTSVNCYVVSEAICILIRVIEPFIPHIAEKLWENIGGKGMLWNQMWPKVDSALLIEKNVTIAVQVNGKFVKALTVTNNIDDSQLKAMALETAKNRVGDNVVENIYVIPKRIINIITVKPK</sequence>
<keyword evidence="6 9" id="KW-0648">Protein biosynthesis</keyword>
<dbReference type="CDD" id="cd07958">
    <property type="entry name" value="Anticodon_Ia_Leu_BEm"/>
    <property type="match status" value="1"/>
</dbReference>
<evidence type="ECO:0000313" key="16">
    <source>
        <dbReference type="Proteomes" id="UP000033546"/>
    </source>
</evidence>
<evidence type="ECO:0000256" key="1">
    <source>
        <dbReference type="ARBA" id="ARBA00005594"/>
    </source>
</evidence>
<dbReference type="InterPro" id="IPR009008">
    <property type="entry name" value="Val/Leu/Ile-tRNA-synth_edit"/>
</dbReference>
<evidence type="ECO:0000256" key="5">
    <source>
        <dbReference type="ARBA" id="ARBA00022840"/>
    </source>
</evidence>
<dbReference type="FunFam" id="1.10.730.10:FF:000002">
    <property type="entry name" value="Leucine--tRNA ligase"/>
    <property type="match status" value="1"/>
</dbReference>
<comment type="subcellular location">
    <subcellularLocation>
        <location evidence="9">Cytoplasm</location>
    </subcellularLocation>
</comment>
<dbReference type="GO" id="GO:0002161">
    <property type="term" value="F:aminoacyl-tRNA deacylase activity"/>
    <property type="evidence" value="ECO:0007669"/>
    <property type="project" value="InterPro"/>
</dbReference>
<gene>
    <name evidence="9 15" type="primary">leuS</name>
    <name evidence="15" type="ORF">EMUCRT_0078</name>
</gene>
<feature type="binding site" evidence="9">
    <location>
        <position position="594"/>
    </location>
    <ligand>
        <name>ATP</name>
        <dbReference type="ChEBI" id="CHEBI:30616"/>
    </ligand>
</feature>
<evidence type="ECO:0000256" key="10">
    <source>
        <dbReference type="RuleBase" id="RU363035"/>
    </source>
</evidence>
<dbReference type="PATRIC" id="fig|1359167.3.peg.75"/>
<evidence type="ECO:0000259" key="12">
    <source>
        <dbReference type="Pfam" id="PF08264"/>
    </source>
</evidence>
<dbReference type="Proteomes" id="UP000033546">
    <property type="component" value="Unassembled WGS sequence"/>
</dbReference>
<dbReference type="PRINTS" id="PR00985">
    <property type="entry name" value="TRNASYNTHLEU"/>
</dbReference>
<dbReference type="Pfam" id="PF09334">
    <property type="entry name" value="tRNA-synt_1g"/>
    <property type="match status" value="1"/>
</dbReference>
<evidence type="ECO:0000259" key="14">
    <source>
        <dbReference type="Pfam" id="PF13603"/>
    </source>
</evidence>
<dbReference type="AlphaFoldDB" id="A0A0F3NDR1"/>
<dbReference type="InterPro" id="IPR015413">
    <property type="entry name" value="Methionyl/Leucyl_tRNA_Synth"/>
</dbReference>
<dbReference type="InterPro" id="IPR014729">
    <property type="entry name" value="Rossmann-like_a/b/a_fold"/>
</dbReference>
<evidence type="ECO:0000259" key="11">
    <source>
        <dbReference type="Pfam" id="PF00133"/>
    </source>
</evidence>
<dbReference type="InterPro" id="IPR002300">
    <property type="entry name" value="aa-tRNA-synth_Ia"/>
</dbReference>
<dbReference type="InterPro" id="IPR025709">
    <property type="entry name" value="Leu_tRNA-synth_edit"/>
</dbReference>
<evidence type="ECO:0000256" key="9">
    <source>
        <dbReference type="HAMAP-Rule" id="MF_00049"/>
    </source>
</evidence>
<feature type="short sequence motif" description="'KMSKS' region" evidence="9">
    <location>
        <begin position="591"/>
        <end position="595"/>
    </location>
</feature>
<dbReference type="InterPro" id="IPR009080">
    <property type="entry name" value="tRNAsynth_Ia_anticodon-bd"/>
</dbReference>
<dbReference type="EC" id="6.1.1.4" evidence="9"/>
<comment type="caution">
    <text evidence="15">The sequence shown here is derived from an EMBL/GenBank/DDBJ whole genome shotgun (WGS) entry which is preliminary data.</text>
</comment>
<dbReference type="PANTHER" id="PTHR43740">
    <property type="entry name" value="LEUCYL-TRNA SYNTHETASE"/>
    <property type="match status" value="1"/>
</dbReference>
<evidence type="ECO:0000256" key="2">
    <source>
        <dbReference type="ARBA" id="ARBA00022490"/>
    </source>
</evidence>
<keyword evidence="2 9" id="KW-0963">Cytoplasm</keyword>
<keyword evidence="3 9" id="KW-0436">Ligase</keyword>
<evidence type="ECO:0000256" key="7">
    <source>
        <dbReference type="ARBA" id="ARBA00023146"/>
    </source>
</evidence>
<reference evidence="15 16" key="1">
    <citation type="submission" date="2015-02" db="EMBL/GenBank/DDBJ databases">
        <title>Genome Sequencing of Rickettsiales.</title>
        <authorList>
            <person name="Daugherty S.C."/>
            <person name="Su Q."/>
            <person name="Abolude K."/>
            <person name="Beier-Sexton M."/>
            <person name="Carlyon J.A."/>
            <person name="Carter R."/>
            <person name="Day N.P."/>
            <person name="Dumler S.J."/>
            <person name="Dyachenko V."/>
            <person name="Godinez A."/>
            <person name="Kurtti T.J."/>
            <person name="Lichay M."/>
            <person name="Mullins K.E."/>
            <person name="Ott S."/>
            <person name="Pappas-Brown V."/>
            <person name="Paris D.H."/>
            <person name="Patel P."/>
            <person name="Richards A.L."/>
            <person name="Sadzewicz L."/>
            <person name="Sears K."/>
            <person name="Seidman D."/>
            <person name="Sengamalay N."/>
            <person name="Stenos J."/>
            <person name="Tallon L.J."/>
            <person name="Vincent G."/>
            <person name="Fraser C.M."/>
            <person name="Munderloh U."/>
            <person name="Dunning-Hotopp J.C."/>
        </authorList>
    </citation>
    <scope>NUCLEOTIDE SEQUENCE [LARGE SCALE GENOMIC DNA]</scope>
    <source>
        <strain evidence="15 16">EmCRT</strain>
    </source>
</reference>
<dbReference type="Pfam" id="PF00133">
    <property type="entry name" value="tRNA-synt_1"/>
    <property type="match status" value="1"/>
</dbReference>
<dbReference type="SUPFAM" id="SSF50677">
    <property type="entry name" value="ValRS/IleRS/LeuRS editing domain"/>
    <property type="match status" value="1"/>
</dbReference>
<evidence type="ECO:0000256" key="3">
    <source>
        <dbReference type="ARBA" id="ARBA00022598"/>
    </source>
</evidence>
<dbReference type="HAMAP" id="MF_00049_B">
    <property type="entry name" value="Leu_tRNA_synth_B"/>
    <property type="match status" value="1"/>
</dbReference>
<evidence type="ECO:0000256" key="6">
    <source>
        <dbReference type="ARBA" id="ARBA00022917"/>
    </source>
</evidence>
<dbReference type="GO" id="GO:0004823">
    <property type="term" value="F:leucine-tRNA ligase activity"/>
    <property type="evidence" value="ECO:0007669"/>
    <property type="project" value="UniProtKB-UniRule"/>
</dbReference>
<evidence type="ECO:0000259" key="13">
    <source>
        <dbReference type="Pfam" id="PF09334"/>
    </source>
</evidence>
<dbReference type="Pfam" id="PF08264">
    <property type="entry name" value="Anticodon_1"/>
    <property type="match status" value="1"/>
</dbReference>
<dbReference type="SUPFAM" id="SSF47323">
    <property type="entry name" value="Anticodon-binding domain of a subclass of class I aminoacyl-tRNA synthetases"/>
    <property type="match status" value="1"/>
</dbReference>
<dbReference type="Pfam" id="PF13603">
    <property type="entry name" value="tRNA-synt_1_2"/>
    <property type="match status" value="1"/>
</dbReference>
<dbReference type="PANTHER" id="PTHR43740:SF2">
    <property type="entry name" value="LEUCINE--TRNA LIGASE, MITOCHONDRIAL"/>
    <property type="match status" value="1"/>
</dbReference>
<dbReference type="InterPro" id="IPR002302">
    <property type="entry name" value="Leu-tRNA-ligase"/>
</dbReference>
<dbReference type="CDD" id="cd00812">
    <property type="entry name" value="LeuRS_core"/>
    <property type="match status" value="1"/>
</dbReference>
<feature type="domain" description="Aminoacyl-tRNA synthetase class Ia" evidence="11">
    <location>
        <begin position="405"/>
        <end position="630"/>
    </location>
</feature>
<name>A0A0F3NDR1_9RICK</name>
<keyword evidence="5 9" id="KW-0067">ATP-binding</keyword>
<dbReference type="Gene3D" id="3.90.740.10">
    <property type="entry name" value="Valyl/Leucyl/Isoleucyl-tRNA synthetase, editing domain"/>
    <property type="match status" value="1"/>
</dbReference>
<dbReference type="GO" id="GO:0006429">
    <property type="term" value="P:leucyl-tRNA aminoacylation"/>
    <property type="evidence" value="ECO:0007669"/>
    <property type="project" value="UniProtKB-UniRule"/>
</dbReference>
<dbReference type="GO" id="GO:0005524">
    <property type="term" value="F:ATP binding"/>
    <property type="evidence" value="ECO:0007669"/>
    <property type="project" value="UniProtKB-UniRule"/>
</dbReference>
<keyword evidence="4 9" id="KW-0547">Nucleotide-binding</keyword>
<comment type="catalytic activity">
    <reaction evidence="8 9">
        <text>tRNA(Leu) + L-leucine + ATP = L-leucyl-tRNA(Leu) + AMP + diphosphate</text>
        <dbReference type="Rhea" id="RHEA:11688"/>
        <dbReference type="Rhea" id="RHEA-COMP:9613"/>
        <dbReference type="Rhea" id="RHEA-COMP:9622"/>
        <dbReference type="ChEBI" id="CHEBI:30616"/>
        <dbReference type="ChEBI" id="CHEBI:33019"/>
        <dbReference type="ChEBI" id="CHEBI:57427"/>
        <dbReference type="ChEBI" id="CHEBI:78442"/>
        <dbReference type="ChEBI" id="CHEBI:78494"/>
        <dbReference type="ChEBI" id="CHEBI:456215"/>
        <dbReference type="EC" id="6.1.1.4"/>
    </reaction>
</comment>
<comment type="similarity">
    <text evidence="1 9 10">Belongs to the class-I aminoacyl-tRNA synthetase family.</text>
</comment>
<organism evidence="15 16">
    <name type="scientific">Ehrlichia cf. muris str. EmCRT</name>
    <dbReference type="NCBI Taxonomy" id="1359167"/>
    <lineage>
        <taxon>Bacteria</taxon>
        <taxon>Pseudomonadati</taxon>
        <taxon>Pseudomonadota</taxon>
        <taxon>Alphaproteobacteria</taxon>
        <taxon>Rickettsiales</taxon>
        <taxon>Anaplasmataceae</taxon>
        <taxon>Ehrlichia</taxon>
    </lineage>
</organism>
<dbReference type="RefSeq" id="WP_045804498.1">
    <property type="nucleotide sequence ID" value="NZ_LANU01000001.1"/>
</dbReference>
<evidence type="ECO:0000256" key="8">
    <source>
        <dbReference type="ARBA" id="ARBA00047469"/>
    </source>
</evidence>
<feature type="domain" description="Methionyl/Valyl/Leucyl/Isoleucyl-tRNA synthetase anticodon-binding" evidence="12">
    <location>
        <begin position="674"/>
        <end position="789"/>
    </location>
</feature>
<protein>
    <recommendedName>
        <fullName evidence="9">Leucine--tRNA ligase</fullName>
        <ecNumber evidence="9">6.1.1.4</ecNumber>
    </recommendedName>
    <alternativeName>
        <fullName evidence="9">Leucyl-tRNA synthetase</fullName>
        <shortName evidence="9">LeuRS</shortName>
    </alternativeName>
</protein>
<feature type="domain" description="Methionyl/Leucyl tRNA synthetase" evidence="13">
    <location>
        <begin position="32"/>
        <end position="163"/>
    </location>
</feature>
<feature type="domain" description="Leucyl-tRNA synthetase editing" evidence="14">
    <location>
        <begin position="214"/>
        <end position="391"/>
    </location>
</feature>
<dbReference type="GO" id="GO:0005829">
    <property type="term" value="C:cytosol"/>
    <property type="evidence" value="ECO:0007669"/>
    <property type="project" value="TreeGrafter"/>
</dbReference>
<evidence type="ECO:0000256" key="4">
    <source>
        <dbReference type="ARBA" id="ARBA00022741"/>
    </source>
</evidence>